<feature type="domain" description="Cyclic nucleotide-binding" evidence="2">
    <location>
        <begin position="96"/>
        <end position="195"/>
    </location>
</feature>
<proteinExistence type="predicted"/>
<dbReference type="PANTHER" id="PTHR23011">
    <property type="entry name" value="CYCLIC NUCLEOTIDE-BINDING DOMAIN CONTAINING PROTEIN"/>
    <property type="match status" value="1"/>
</dbReference>
<organism evidence="3 4">
    <name type="scientific">Drosophila madeirensis</name>
    <name type="common">Fruit fly</name>
    <dbReference type="NCBI Taxonomy" id="30013"/>
    <lineage>
        <taxon>Eukaryota</taxon>
        <taxon>Metazoa</taxon>
        <taxon>Ecdysozoa</taxon>
        <taxon>Arthropoda</taxon>
        <taxon>Hexapoda</taxon>
        <taxon>Insecta</taxon>
        <taxon>Pterygota</taxon>
        <taxon>Neoptera</taxon>
        <taxon>Endopterygota</taxon>
        <taxon>Diptera</taxon>
        <taxon>Brachycera</taxon>
        <taxon>Muscomorpha</taxon>
        <taxon>Ephydroidea</taxon>
        <taxon>Drosophilidae</taxon>
        <taxon>Drosophila</taxon>
        <taxon>Sophophora</taxon>
    </lineage>
</organism>
<dbReference type="EMBL" id="AP029266">
    <property type="protein sequence ID" value="BFG00818.1"/>
    <property type="molecule type" value="Genomic_DNA"/>
</dbReference>
<dbReference type="SUPFAM" id="SSF51206">
    <property type="entry name" value="cAMP-binding domain-like"/>
    <property type="match status" value="2"/>
</dbReference>
<protein>
    <recommendedName>
        <fullName evidence="2">Cyclic nucleotide-binding domain-containing protein</fullName>
    </recommendedName>
</protein>
<feature type="compositionally biased region" description="Acidic residues" evidence="1">
    <location>
        <begin position="417"/>
        <end position="427"/>
    </location>
</feature>
<dbReference type="PROSITE" id="PS50042">
    <property type="entry name" value="CNMP_BINDING_3"/>
    <property type="match status" value="1"/>
</dbReference>
<accession>A0AAU9FXE9</accession>
<evidence type="ECO:0000259" key="2">
    <source>
        <dbReference type="PROSITE" id="PS50042"/>
    </source>
</evidence>
<evidence type="ECO:0000313" key="4">
    <source>
        <dbReference type="Proteomes" id="UP001500889"/>
    </source>
</evidence>
<dbReference type="PANTHER" id="PTHR23011:SF41">
    <property type="entry name" value="CYCLIC NUCLEOTIDE-BINDING DOMAIN-CONTAINING PROTEIN"/>
    <property type="match status" value="1"/>
</dbReference>
<dbReference type="InterPro" id="IPR014710">
    <property type="entry name" value="RmlC-like_jellyroll"/>
</dbReference>
<gene>
    <name evidence="3" type="ORF">DMAD_00736</name>
</gene>
<feature type="region of interest" description="Disordered" evidence="1">
    <location>
        <begin position="391"/>
        <end position="456"/>
    </location>
</feature>
<feature type="compositionally biased region" description="Low complexity" evidence="1">
    <location>
        <begin position="396"/>
        <end position="405"/>
    </location>
</feature>
<dbReference type="Proteomes" id="UP001500889">
    <property type="component" value="Chromosome A"/>
</dbReference>
<dbReference type="Gene3D" id="2.60.120.10">
    <property type="entry name" value="Jelly Rolls"/>
    <property type="match status" value="1"/>
</dbReference>
<dbReference type="Pfam" id="PF00027">
    <property type="entry name" value="cNMP_binding"/>
    <property type="match status" value="1"/>
</dbReference>
<dbReference type="AlphaFoldDB" id="A0AAU9FXE9"/>
<keyword evidence="4" id="KW-1185">Reference proteome</keyword>
<evidence type="ECO:0000256" key="1">
    <source>
        <dbReference type="SAM" id="MobiDB-lite"/>
    </source>
</evidence>
<reference evidence="3 4" key="1">
    <citation type="submission" date="2024-02" db="EMBL/GenBank/DDBJ databases">
        <title>A chromosome-level genome assembly of Drosophila madeirensis, a fruit fly species endemic to Madeira island.</title>
        <authorList>
            <person name="Tomihara K."/>
            <person name="Llopart A."/>
            <person name="Yamamoto D."/>
        </authorList>
    </citation>
    <scope>NUCLEOTIDE SEQUENCE [LARGE SCALE GENOMIC DNA]</scope>
    <source>
        <strain evidence="3 4">RF1</strain>
    </source>
</reference>
<dbReference type="InterPro" id="IPR018490">
    <property type="entry name" value="cNMP-bd_dom_sf"/>
</dbReference>
<dbReference type="InterPro" id="IPR000595">
    <property type="entry name" value="cNMP-bd_dom"/>
</dbReference>
<dbReference type="SMART" id="SM00100">
    <property type="entry name" value="cNMP"/>
    <property type="match status" value="1"/>
</dbReference>
<dbReference type="CDD" id="cd00038">
    <property type="entry name" value="CAP_ED"/>
    <property type="match status" value="1"/>
</dbReference>
<feature type="compositionally biased region" description="Low complexity" evidence="1">
    <location>
        <begin position="428"/>
        <end position="447"/>
    </location>
</feature>
<sequence length="578" mass="65833">MSQPESGDVSSQKLAKLRLKQLIRNVILNMQWLRDAKEAPTHFSMNVKRNVAMLVRQKRKAGMMTTAEKALFRTPHQMRTVKERMQLCTIVADLACFSRLNPKLRVRLVPHLMFVALAPGRLIMRQGDHPITMYFILTGEVEMARRIYDQATQTHETVAEAIFGPGDCVGDTDVMEEADRTHTYMAATNCELLAIYDSDYSGQLQPYMKKMWEEKKQAIGALEYFQFFSPQQVVTACKFASIQQFDPLDTIYEEDLGSLSVVYFVLSGECMVLQCLPMKVNYGGKKRTYTLDSVGGSTSSALSARNRLRKFDVTDYLMSSSSLDEEKKEKKEAMRKMGLLEIQQACAKMRRRRFPSSVEVERQVLRKTRFTLFKGPIDDYESYVVGEGCEESEELPSPVYSSWESSSDESSRTPSSDEAEVESETEGSEIFTASSSSESPESLSGKESGADMEPKPQHETHFIDVASLTFGAIFGLGEKMQDRNIMTRTHVQCLVIPRFWLFEPAQNPGNFWQRKRFFVESNLPTRETLFGDFVKTRNWQQFSNGYLRAVLSDSSTCSWTRPEDIPIVARIMETTEDS</sequence>
<name>A0AAU9FXE9_DROMD</name>
<evidence type="ECO:0000313" key="3">
    <source>
        <dbReference type="EMBL" id="BFG00818.1"/>
    </source>
</evidence>